<dbReference type="Pfam" id="PF00583">
    <property type="entry name" value="Acetyltransf_1"/>
    <property type="match status" value="1"/>
</dbReference>
<dbReference type="AlphaFoldDB" id="A0A1V3J7Q0"/>
<feature type="domain" description="N-acetyltransferase" evidence="1">
    <location>
        <begin position="1"/>
        <end position="155"/>
    </location>
</feature>
<evidence type="ECO:0000259" key="1">
    <source>
        <dbReference type="PROSITE" id="PS51186"/>
    </source>
</evidence>
<dbReference type="EMBL" id="MLHN01000006">
    <property type="protein sequence ID" value="OOF51325.1"/>
    <property type="molecule type" value="Genomic_DNA"/>
</dbReference>
<evidence type="ECO:0000313" key="2">
    <source>
        <dbReference type="EMBL" id="OOF51325.1"/>
    </source>
</evidence>
<protein>
    <recommendedName>
        <fullName evidence="1">N-acetyltransferase domain-containing protein</fullName>
    </recommendedName>
</protein>
<name>A0A1V3J7Q0_9PAST</name>
<dbReference type="Proteomes" id="UP000188481">
    <property type="component" value="Unassembled WGS sequence"/>
</dbReference>
<comment type="caution">
    <text evidence="2">The sequence shown here is derived from an EMBL/GenBank/DDBJ whole genome shotgun (WGS) entry which is preliminary data.</text>
</comment>
<organism evidence="2 3">
    <name type="scientific">Rodentibacter genomosp. 1</name>
    <dbReference type="NCBI Taxonomy" id="1908264"/>
    <lineage>
        <taxon>Bacteria</taxon>
        <taxon>Pseudomonadati</taxon>
        <taxon>Pseudomonadota</taxon>
        <taxon>Gammaproteobacteria</taxon>
        <taxon>Pasteurellales</taxon>
        <taxon>Pasteurellaceae</taxon>
        <taxon>Rodentibacter</taxon>
    </lineage>
</organism>
<accession>A0A1V3J7Q0</accession>
<proteinExistence type="predicted"/>
<dbReference type="InterPro" id="IPR000182">
    <property type="entry name" value="GNAT_dom"/>
</dbReference>
<keyword evidence="3" id="KW-1185">Reference proteome</keyword>
<gene>
    <name evidence="2" type="ORF">BKK54_03295</name>
</gene>
<reference evidence="2 3" key="1">
    <citation type="submission" date="2016-10" db="EMBL/GenBank/DDBJ databases">
        <title>Rodentibacter gen. nov. and new species.</title>
        <authorList>
            <person name="Christensen H."/>
        </authorList>
    </citation>
    <scope>NUCLEOTIDE SEQUENCE [LARGE SCALE GENOMIC DNA]</scope>
    <source>
        <strain evidence="3">ppn416</strain>
    </source>
</reference>
<sequence>MKVTFIIMKDNDSNYKKCQEQLQKYKWKNFDNGTLNNNYIRYAILNEENSLIGFYQLIEMQDPWEDKASCELYKLFIFPQYRKKGYGLLVAGKLIEKIYQEYNEFYIEILDETQDFWCKSIGHFIEEKYECSNNFRVQGGTRCIFRKRLHEDIKI</sequence>
<dbReference type="InterPro" id="IPR016181">
    <property type="entry name" value="Acyl_CoA_acyltransferase"/>
</dbReference>
<dbReference type="PROSITE" id="PS51186">
    <property type="entry name" value="GNAT"/>
    <property type="match status" value="1"/>
</dbReference>
<dbReference type="GO" id="GO:0016747">
    <property type="term" value="F:acyltransferase activity, transferring groups other than amino-acyl groups"/>
    <property type="evidence" value="ECO:0007669"/>
    <property type="project" value="InterPro"/>
</dbReference>
<dbReference type="CDD" id="cd04301">
    <property type="entry name" value="NAT_SF"/>
    <property type="match status" value="1"/>
</dbReference>
<dbReference type="SUPFAM" id="SSF55729">
    <property type="entry name" value="Acyl-CoA N-acyltransferases (Nat)"/>
    <property type="match status" value="1"/>
</dbReference>
<evidence type="ECO:0000313" key="3">
    <source>
        <dbReference type="Proteomes" id="UP000188481"/>
    </source>
</evidence>
<dbReference type="RefSeq" id="WP_077541507.1">
    <property type="nucleotide sequence ID" value="NZ_MLHN01000006.1"/>
</dbReference>
<dbReference type="Gene3D" id="3.40.630.30">
    <property type="match status" value="1"/>
</dbReference>